<dbReference type="AlphaFoldDB" id="A0A2T0WXD2"/>
<evidence type="ECO:0000313" key="2">
    <source>
        <dbReference type="Proteomes" id="UP000252733"/>
    </source>
</evidence>
<dbReference type="RefSeq" id="WP_181256528.1">
    <property type="nucleotide sequence ID" value="NZ_PVTS01000025.1"/>
</dbReference>
<dbReference type="InterPro" id="IPR005358">
    <property type="entry name" value="Puta_zinc/iron-chelating_dom"/>
</dbReference>
<evidence type="ECO:0000313" key="1">
    <source>
        <dbReference type="EMBL" id="RCW39016.1"/>
    </source>
</evidence>
<dbReference type="Proteomes" id="UP000252733">
    <property type="component" value="Unassembled WGS sequence"/>
</dbReference>
<keyword evidence="2" id="KW-1185">Reference proteome</keyword>
<sequence>MSCGLCCDGSLIGFVELGKDEQTSLSLLMEIEKFEEAGFFMLPCINLGCDGCKIYSKRPKQCGKFECGLLKSIEKNELDLDSALEAIRVFKHKKIAIEKQFDTLPFQLVSPSFYFKVLELRNLLKKKRSELSVTPRFVKLLSDIDDLNDQSLKSFGISYF</sequence>
<dbReference type="STRING" id="1168289.GCA_000259075_03492"/>
<reference evidence="1 2" key="1">
    <citation type="submission" date="2018-07" db="EMBL/GenBank/DDBJ databases">
        <title>Freshwater and sediment microbial communities from various areas in North America, analyzing microbe dynamics in response to fracking.</title>
        <authorList>
            <person name="Lamendella R."/>
        </authorList>
    </citation>
    <scope>NUCLEOTIDE SEQUENCE [LARGE SCALE GENOMIC DNA]</scope>
    <source>
        <strain evidence="1 2">160A</strain>
    </source>
</reference>
<name>A0A2T0WXD2_9BACT</name>
<gene>
    <name evidence="1" type="ORF">DFO77_102170</name>
</gene>
<comment type="caution">
    <text evidence="1">The sequence shown here is derived from an EMBL/GenBank/DDBJ whole genome shotgun (WGS) entry which is preliminary data.</text>
</comment>
<protein>
    <submittedName>
        <fullName evidence="1">Fe-S-cluster containining protein</fullName>
    </submittedName>
</protein>
<organism evidence="1 2">
    <name type="scientific">Marinilabilia salmonicolor</name>
    <dbReference type="NCBI Taxonomy" id="989"/>
    <lineage>
        <taxon>Bacteria</taxon>
        <taxon>Pseudomonadati</taxon>
        <taxon>Bacteroidota</taxon>
        <taxon>Bacteroidia</taxon>
        <taxon>Marinilabiliales</taxon>
        <taxon>Marinilabiliaceae</taxon>
        <taxon>Marinilabilia</taxon>
    </lineage>
</organism>
<accession>A0A2T0WXD2</accession>
<dbReference type="Pfam" id="PF03692">
    <property type="entry name" value="CxxCxxCC"/>
    <property type="match status" value="1"/>
</dbReference>
<dbReference type="EMBL" id="QPIZ01000002">
    <property type="protein sequence ID" value="RCW39016.1"/>
    <property type="molecule type" value="Genomic_DNA"/>
</dbReference>
<proteinExistence type="predicted"/>